<dbReference type="PANTHER" id="PTHR38050">
    <property type="match status" value="1"/>
</dbReference>
<evidence type="ECO:0000256" key="2">
    <source>
        <dbReference type="ARBA" id="ARBA00022525"/>
    </source>
</evidence>
<organism evidence="8 9">
    <name type="scientific">Gordonia desulfuricans</name>
    <dbReference type="NCBI Taxonomy" id="89051"/>
    <lineage>
        <taxon>Bacteria</taxon>
        <taxon>Bacillati</taxon>
        <taxon>Actinomycetota</taxon>
        <taxon>Actinomycetes</taxon>
        <taxon>Mycobacteriales</taxon>
        <taxon>Gordoniaceae</taxon>
        <taxon>Gordonia</taxon>
    </lineage>
</organism>
<keyword evidence="7" id="KW-0624">Polysaccharide degradation</keyword>
<keyword evidence="4" id="KW-0732">Signal</keyword>
<comment type="subcellular location">
    <subcellularLocation>
        <location evidence="1">Secreted</location>
    </subcellularLocation>
</comment>
<dbReference type="EMBL" id="JAADZU010000107">
    <property type="protein sequence ID" value="NDK92224.1"/>
    <property type="molecule type" value="Genomic_DNA"/>
</dbReference>
<keyword evidence="9" id="KW-1185">Reference proteome</keyword>
<dbReference type="AlphaFoldDB" id="A0A7K3LVF0"/>
<proteinExistence type="predicted"/>
<dbReference type="Gene3D" id="3.40.50.1820">
    <property type="entry name" value="alpha/beta hydrolase"/>
    <property type="match status" value="1"/>
</dbReference>
<evidence type="ECO:0000256" key="1">
    <source>
        <dbReference type="ARBA" id="ARBA00004613"/>
    </source>
</evidence>
<evidence type="ECO:0000313" key="9">
    <source>
        <dbReference type="Proteomes" id="UP000466307"/>
    </source>
</evidence>
<keyword evidence="5" id="KW-0378">Hydrolase</keyword>
<dbReference type="InterPro" id="IPR043595">
    <property type="entry name" value="FaeB/C/D"/>
</dbReference>
<evidence type="ECO:0000256" key="5">
    <source>
        <dbReference type="ARBA" id="ARBA00022801"/>
    </source>
</evidence>
<keyword evidence="2" id="KW-0964">Secreted</keyword>
<evidence type="ECO:0000256" key="7">
    <source>
        <dbReference type="ARBA" id="ARBA00023326"/>
    </source>
</evidence>
<dbReference type="PANTHER" id="PTHR38050:SF2">
    <property type="entry name" value="FERULOYL ESTERASE C-RELATED"/>
    <property type="match status" value="1"/>
</dbReference>
<protein>
    <submittedName>
        <fullName evidence="8">Polyhydroxybutyrate depolymerase</fullName>
    </submittedName>
</protein>
<dbReference type="SUPFAM" id="SSF53474">
    <property type="entry name" value="alpha/beta-Hydrolases"/>
    <property type="match status" value="1"/>
</dbReference>
<evidence type="ECO:0000256" key="3">
    <source>
        <dbReference type="ARBA" id="ARBA00022651"/>
    </source>
</evidence>
<evidence type="ECO:0000313" key="8">
    <source>
        <dbReference type="EMBL" id="NDK92224.1"/>
    </source>
</evidence>
<evidence type="ECO:0000256" key="4">
    <source>
        <dbReference type="ARBA" id="ARBA00022729"/>
    </source>
</evidence>
<gene>
    <name evidence="8" type="ORF">GYA93_22070</name>
</gene>
<dbReference type="InterPro" id="IPR029058">
    <property type="entry name" value="AB_hydrolase_fold"/>
</dbReference>
<comment type="caution">
    <text evidence="8">The sequence shown here is derived from an EMBL/GenBank/DDBJ whole genome shotgun (WGS) entry which is preliminary data.</text>
</comment>
<accession>A0A7K3LVF0</accession>
<dbReference type="GO" id="GO:0005576">
    <property type="term" value="C:extracellular region"/>
    <property type="evidence" value="ECO:0007669"/>
    <property type="project" value="UniProtKB-SubCell"/>
</dbReference>
<reference evidence="8 9" key="1">
    <citation type="submission" date="2020-01" db="EMBL/GenBank/DDBJ databases">
        <title>Investigation of new actinobacteria for the biodesulphurisation of diesel fuel.</title>
        <authorList>
            <person name="Athi Narayanan S.M."/>
        </authorList>
    </citation>
    <scope>NUCLEOTIDE SEQUENCE [LARGE SCALE GENOMIC DNA]</scope>
    <source>
        <strain evidence="8 9">213E</strain>
    </source>
</reference>
<sequence>MVVSVLGISGLGVAGLGATAAASPAGAVTEVAACTTRTALAPGTTVRTTKVKGVKRSYRLHIPQGYNRSRANPLILAYHGHAENTAAFERYTGLSRLPAIVVYPTGLAGTDGTSSWQGAPYSAPKADDIAFTSAILREVRGLACVDRARTYAVGRSNGGGLVSMLTCRLPREFAAYAVVNPALYAQTWRACPSAPPASVISFHGTADPVIHYAGGVRFGSRYTGIADATQTWARRAGCVPVPITTPVNGVVVRENWPLCSSLGEEIVHYRISGGSHLWPGSAVRTSRTGPSDSISATSLIWQFFGRHPAF</sequence>
<dbReference type="GO" id="GO:0030600">
    <property type="term" value="F:feruloyl esterase activity"/>
    <property type="evidence" value="ECO:0007669"/>
    <property type="project" value="InterPro"/>
</dbReference>
<keyword evidence="6" id="KW-0119">Carbohydrate metabolism</keyword>
<name>A0A7K3LVF0_9ACTN</name>
<keyword evidence="3" id="KW-0858">Xylan degradation</keyword>
<evidence type="ECO:0000256" key="6">
    <source>
        <dbReference type="ARBA" id="ARBA00023277"/>
    </source>
</evidence>
<dbReference type="Proteomes" id="UP000466307">
    <property type="component" value="Unassembled WGS sequence"/>
</dbReference>
<dbReference type="GO" id="GO:0045493">
    <property type="term" value="P:xylan catabolic process"/>
    <property type="evidence" value="ECO:0007669"/>
    <property type="project" value="UniProtKB-KW"/>
</dbReference>